<gene>
    <name evidence="1" type="ORF">CWATWH0003_0260</name>
</gene>
<name>G5IYA6_CROWT</name>
<protein>
    <submittedName>
        <fullName evidence="1">Uncharacterized protein</fullName>
    </submittedName>
</protein>
<reference evidence="1 2" key="1">
    <citation type="journal article" date="2011" name="Front. Microbiol.">
        <title>Two Strains of Crocosphaera watsonii with Highly Conserved Genomes are Distinguished by Strain-Specific Features.</title>
        <authorList>
            <person name="Bench S.R."/>
            <person name="Ilikchyan I.N."/>
            <person name="Tripp H.J."/>
            <person name="Zehr J.P."/>
        </authorList>
    </citation>
    <scope>NUCLEOTIDE SEQUENCE [LARGE SCALE GENOMIC DNA]</scope>
    <source>
        <strain evidence="1 2">WH 0003</strain>
    </source>
</reference>
<comment type="caution">
    <text evidence="1">The sequence shown here is derived from an EMBL/GenBank/DDBJ whole genome shotgun (WGS) entry which is preliminary data.</text>
</comment>
<dbReference type="AlphaFoldDB" id="G5IYA6"/>
<organism evidence="1 2">
    <name type="scientific">Crocosphaera watsonii WH 0003</name>
    <dbReference type="NCBI Taxonomy" id="423471"/>
    <lineage>
        <taxon>Bacteria</taxon>
        <taxon>Bacillati</taxon>
        <taxon>Cyanobacteriota</taxon>
        <taxon>Cyanophyceae</taxon>
        <taxon>Oscillatoriophycideae</taxon>
        <taxon>Chroococcales</taxon>
        <taxon>Aphanothecaceae</taxon>
        <taxon>Crocosphaera</taxon>
    </lineage>
</organism>
<dbReference type="Proteomes" id="UP000003477">
    <property type="component" value="Unassembled WGS sequence"/>
</dbReference>
<proteinExistence type="predicted"/>
<dbReference type="EMBL" id="AESD01000040">
    <property type="protein sequence ID" value="EHJ15081.1"/>
    <property type="molecule type" value="Genomic_DNA"/>
</dbReference>
<evidence type="ECO:0000313" key="2">
    <source>
        <dbReference type="Proteomes" id="UP000003477"/>
    </source>
</evidence>
<sequence>MDDYAYLVLFMENDLEIFLKTIIPSRKMTKKYLGG</sequence>
<accession>G5IYA6</accession>
<evidence type="ECO:0000313" key="1">
    <source>
        <dbReference type="EMBL" id="EHJ15081.1"/>
    </source>
</evidence>